<evidence type="ECO:0000313" key="13">
    <source>
        <dbReference type="Proteomes" id="UP000824083"/>
    </source>
</evidence>
<dbReference type="Pfam" id="PF01751">
    <property type="entry name" value="Toprim"/>
    <property type="match status" value="1"/>
</dbReference>
<gene>
    <name evidence="10 12" type="primary">gyrB</name>
    <name evidence="12" type="ORF">IAC56_05240</name>
</gene>
<feature type="binding site" evidence="10">
    <location>
        <position position="527"/>
    </location>
    <ligand>
        <name>Mg(2+)</name>
        <dbReference type="ChEBI" id="CHEBI:18420"/>
        <label>1</label>
        <note>catalytic</note>
    </ligand>
</feature>
<evidence type="ECO:0000256" key="5">
    <source>
        <dbReference type="ARBA" id="ARBA00022840"/>
    </source>
</evidence>
<dbReference type="SMART" id="SM00387">
    <property type="entry name" value="HATPase_c"/>
    <property type="match status" value="1"/>
</dbReference>
<dbReference type="FunFam" id="3.30.565.10:FF:000002">
    <property type="entry name" value="DNA gyrase subunit B"/>
    <property type="match status" value="1"/>
</dbReference>
<dbReference type="EMBL" id="DVMY01000085">
    <property type="protein sequence ID" value="HIU37659.1"/>
    <property type="molecule type" value="Genomic_DNA"/>
</dbReference>
<dbReference type="InterPro" id="IPR034160">
    <property type="entry name" value="TOPRIM_GyrB"/>
</dbReference>
<dbReference type="InterPro" id="IPR011557">
    <property type="entry name" value="GyrB"/>
</dbReference>
<dbReference type="GO" id="GO:0006261">
    <property type="term" value="P:DNA-templated DNA replication"/>
    <property type="evidence" value="ECO:0007669"/>
    <property type="project" value="UniProtKB-UniRule"/>
</dbReference>
<evidence type="ECO:0000256" key="3">
    <source>
        <dbReference type="ARBA" id="ARBA00022723"/>
    </source>
</evidence>
<dbReference type="InterPro" id="IPR036890">
    <property type="entry name" value="HATPase_C_sf"/>
</dbReference>
<keyword evidence="10" id="KW-0963">Cytoplasm</keyword>
<dbReference type="GO" id="GO:0003918">
    <property type="term" value="F:DNA topoisomerase type II (double strand cut, ATP-hydrolyzing) activity"/>
    <property type="evidence" value="ECO:0007669"/>
    <property type="project" value="UniProtKB-UniRule"/>
</dbReference>
<keyword evidence="9 10" id="KW-0413">Isomerase</keyword>
<dbReference type="InterPro" id="IPR013759">
    <property type="entry name" value="Topo_IIA_B_C"/>
</dbReference>
<dbReference type="PRINTS" id="PR01159">
    <property type="entry name" value="DNAGYRASEB"/>
</dbReference>
<dbReference type="SMART" id="SM00433">
    <property type="entry name" value="TOP2c"/>
    <property type="match status" value="1"/>
</dbReference>
<dbReference type="InterPro" id="IPR041423">
    <property type="entry name" value="GyrB_insert"/>
</dbReference>
<dbReference type="CDD" id="cd03366">
    <property type="entry name" value="TOPRIM_TopoIIA_GyrB"/>
    <property type="match status" value="1"/>
</dbReference>
<feature type="site" description="Interaction with DNA" evidence="10">
    <location>
        <position position="482"/>
    </location>
</feature>
<dbReference type="InterPro" id="IPR013506">
    <property type="entry name" value="Topo_IIA_bsu_dom2"/>
</dbReference>
<comment type="miscellaneous">
    <text evidence="10">Few gyrases are as efficient as E.coli at forming negative supercoils. Not all organisms have 2 type II topoisomerases; in organisms with a single type II topoisomerase this enzyme also has to decatenate newly replicated chromosomes.</text>
</comment>
<feature type="domain" description="Toprim" evidence="11">
    <location>
        <begin position="448"/>
        <end position="562"/>
    </location>
</feature>
<dbReference type="InterPro" id="IPR000565">
    <property type="entry name" value="Topo_IIA_B"/>
</dbReference>
<comment type="subunit">
    <text evidence="10">Heterotetramer, composed of two GyrA and two GyrB chains. In the heterotetramer, GyrA contains the active site tyrosine that forms a transient covalent intermediate with DNA, while GyrB binds cofactors and catalyzes ATP hydrolysis.</text>
</comment>
<dbReference type="AlphaFoldDB" id="A0A9D1LFC7"/>
<dbReference type="Gene3D" id="3.30.230.10">
    <property type="match status" value="1"/>
</dbReference>
<dbReference type="GO" id="GO:0003677">
    <property type="term" value="F:DNA binding"/>
    <property type="evidence" value="ECO:0007669"/>
    <property type="project" value="UniProtKB-KW"/>
</dbReference>
<evidence type="ECO:0000256" key="1">
    <source>
        <dbReference type="ARBA" id="ARBA00000185"/>
    </source>
</evidence>
<comment type="catalytic activity">
    <reaction evidence="1 10">
        <text>ATP-dependent breakage, passage and rejoining of double-stranded DNA.</text>
        <dbReference type="EC" id="5.6.2.2"/>
    </reaction>
</comment>
<evidence type="ECO:0000256" key="4">
    <source>
        <dbReference type="ARBA" id="ARBA00022741"/>
    </source>
</evidence>
<comment type="function">
    <text evidence="10">A type II topoisomerase that negatively supercoils closed circular double-stranded (ds) DNA in an ATP-dependent manner to modulate DNA topology and maintain chromosomes in an underwound state. Negative supercoiling favors strand separation, and DNA replication, transcription, recombination and repair, all of which involve strand separation. Also able to catalyze the interconversion of other topological isomers of dsDNA rings, including catenanes and knotted rings. Type II topoisomerases break and join 2 DNA strands simultaneously in an ATP-dependent manner.</text>
</comment>
<dbReference type="Gene3D" id="3.30.565.10">
    <property type="entry name" value="Histidine kinase-like ATPase, C-terminal domain"/>
    <property type="match status" value="1"/>
</dbReference>
<dbReference type="InterPro" id="IPR013760">
    <property type="entry name" value="Topo_IIA-like_dom_sf"/>
</dbReference>
<dbReference type="GO" id="GO:0005524">
    <property type="term" value="F:ATP binding"/>
    <property type="evidence" value="ECO:0007669"/>
    <property type="project" value="UniProtKB-UniRule"/>
</dbReference>
<dbReference type="InterPro" id="IPR014721">
    <property type="entry name" value="Ribsml_uS5_D2-typ_fold_subgr"/>
</dbReference>
<evidence type="ECO:0000256" key="2">
    <source>
        <dbReference type="ARBA" id="ARBA00010708"/>
    </source>
</evidence>
<dbReference type="EC" id="5.6.2.2" evidence="10"/>
<feature type="binding site" evidence="10">
    <location>
        <position position="527"/>
    </location>
    <ligand>
        <name>Mg(2+)</name>
        <dbReference type="ChEBI" id="CHEBI:18420"/>
        <label>2</label>
    </ligand>
</feature>
<dbReference type="GO" id="GO:0006265">
    <property type="term" value="P:DNA topological change"/>
    <property type="evidence" value="ECO:0007669"/>
    <property type="project" value="UniProtKB-UniRule"/>
</dbReference>
<accession>A0A9D1LFC7</accession>
<feature type="binding site" evidence="10">
    <location>
        <position position="529"/>
    </location>
    <ligand>
        <name>Mg(2+)</name>
        <dbReference type="ChEBI" id="CHEBI:18420"/>
        <label>2</label>
    </ligand>
</feature>
<evidence type="ECO:0000256" key="7">
    <source>
        <dbReference type="ARBA" id="ARBA00023029"/>
    </source>
</evidence>
<dbReference type="HAMAP" id="MF_01898">
    <property type="entry name" value="GyrB"/>
    <property type="match status" value="1"/>
</dbReference>
<comment type="caution">
    <text evidence="12">The sequence shown here is derived from an EMBL/GenBank/DDBJ whole genome shotgun (WGS) entry which is preliminary data.</text>
</comment>
<evidence type="ECO:0000256" key="6">
    <source>
        <dbReference type="ARBA" id="ARBA00022842"/>
    </source>
</evidence>
<dbReference type="Proteomes" id="UP000824083">
    <property type="component" value="Unassembled WGS sequence"/>
</dbReference>
<dbReference type="Pfam" id="PF00986">
    <property type="entry name" value="DNA_gyraseB_C"/>
    <property type="match status" value="1"/>
</dbReference>
<sequence>MSETEKNINPNDYGAAAIVVLEGLEAVRKRPGMYIGDTADGSGLHHLIYEVVDNSIDEALAGFANEIIVTLHTDGSVSIEDNGRGIPTDIKMDDKHEPKRSAAEIALTELHAGGKFSENSYKISGGLHGVGVSCVNALSTWLKLTVYREHQVHFLEFERGKLINRKTEIVQTVNGPVEVSPMINLGTTEKQGTLVHFYPDKEIFSDITFSFERLSERLRELSFLNSGVNILLLDQRTGKEERFHAQGGVRGFVEFINQNRVVLHKTPFYALKTVESQGVPVTVEVSMQWNDTYNERLTAYTNNIPQKDGGTHVTGLRSAMTRVIKNYITKEGLDKKLKNDIDGEDMREGLTCILSVKVPQPKFSSQTKDKLVSSEVRPAVEEVINTELASFLDENPNEAHAICEKIVAASRAREAARKARDMSRKSVLMSGSLPGKLADCQEKNPALSELFLVEGDSAGGSAKTGRNRKNQAILPLRGKILNVEKASHEKLLDSEQVRTLALALGCSIGKDFDIEKLRYHRIIIMTDADVDGAHISTLLLTFFYRQMTPLIERGYVYIAQPPLYKITVNKKDIYVKDDHEYNKVILEIALKDAELYRTQEAFERGEKIWGTELEKLADSYIQSSEVLQRLSLVIDRAVLLAITAGIKINLDNLENAKKSAEALMAQIKDKHLKVIAKEDEETHRVYLAIERMVYGNVRHSRMDAHFLNTADYSLLVQTAQTLQGIVGEGAKVVRGSKSQQVKNFEEAIQWLMNEASSGLTRQRYKGLGEMNAEQLAETTMQPENRRLLRVRLEDAASSDNVFSMLMGDNVEPRRRFIEDNALFVNNIDI</sequence>
<dbReference type="NCBIfam" id="TIGR01059">
    <property type="entry name" value="gyrB"/>
    <property type="match status" value="1"/>
</dbReference>
<dbReference type="InterPro" id="IPR018522">
    <property type="entry name" value="TopoIIA_CS"/>
</dbReference>
<comment type="cofactor">
    <cofactor evidence="10">
        <name>Mg(2+)</name>
        <dbReference type="ChEBI" id="CHEBI:18420"/>
    </cofactor>
    <cofactor evidence="10">
        <name>Mn(2+)</name>
        <dbReference type="ChEBI" id="CHEBI:29035"/>
    </cofactor>
    <cofactor evidence="10">
        <name>Ca(2+)</name>
        <dbReference type="ChEBI" id="CHEBI:29108"/>
    </cofactor>
    <text evidence="10">Binds two Mg(2+) per subunit. The magnesium ions form salt bridges with both the protein and the DNA. Can also accept other divalent metal cations, such as Mn(2+) or Ca(2+).</text>
</comment>
<keyword evidence="8" id="KW-0238">DNA-binding</keyword>
<dbReference type="PROSITE" id="PS50880">
    <property type="entry name" value="TOPRIM"/>
    <property type="match status" value="1"/>
</dbReference>
<dbReference type="GO" id="GO:0005694">
    <property type="term" value="C:chromosome"/>
    <property type="evidence" value="ECO:0007669"/>
    <property type="project" value="InterPro"/>
</dbReference>
<dbReference type="CDD" id="cd00822">
    <property type="entry name" value="TopoII_Trans_DNA_gyrase"/>
    <property type="match status" value="1"/>
</dbReference>
<dbReference type="InterPro" id="IPR003594">
    <property type="entry name" value="HATPase_dom"/>
</dbReference>
<evidence type="ECO:0000256" key="9">
    <source>
        <dbReference type="ARBA" id="ARBA00023235"/>
    </source>
</evidence>
<evidence type="ECO:0000256" key="10">
    <source>
        <dbReference type="HAMAP-Rule" id="MF_01898"/>
    </source>
</evidence>
<dbReference type="SUPFAM" id="SSF55874">
    <property type="entry name" value="ATPase domain of HSP90 chaperone/DNA topoisomerase II/histidine kinase"/>
    <property type="match status" value="1"/>
</dbReference>
<feature type="site" description="Interaction with DNA" evidence="10">
    <location>
        <position position="479"/>
    </location>
</feature>
<name>A0A9D1LFC7_9BURK</name>
<evidence type="ECO:0000259" key="11">
    <source>
        <dbReference type="PROSITE" id="PS50880"/>
    </source>
</evidence>
<keyword evidence="7 10" id="KW-0799">Topoisomerase</keyword>
<reference evidence="12" key="2">
    <citation type="journal article" date="2021" name="PeerJ">
        <title>Extensive microbial diversity within the chicken gut microbiome revealed by metagenomics and culture.</title>
        <authorList>
            <person name="Gilroy R."/>
            <person name="Ravi A."/>
            <person name="Getino M."/>
            <person name="Pursley I."/>
            <person name="Horton D.L."/>
            <person name="Alikhan N.F."/>
            <person name="Baker D."/>
            <person name="Gharbi K."/>
            <person name="Hall N."/>
            <person name="Watson M."/>
            <person name="Adriaenssens E.M."/>
            <person name="Foster-Nyarko E."/>
            <person name="Jarju S."/>
            <person name="Secka A."/>
            <person name="Antonio M."/>
            <person name="Oren A."/>
            <person name="Chaudhuri R.R."/>
            <person name="La Ragione R."/>
            <person name="Hildebrand F."/>
            <person name="Pallen M.J."/>
        </authorList>
    </citation>
    <scope>NUCLEOTIDE SEQUENCE</scope>
    <source>
        <strain evidence="12">7463</strain>
    </source>
</reference>
<keyword evidence="6 10" id="KW-0460">Magnesium</keyword>
<keyword evidence="5 10" id="KW-0067">ATP-binding</keyword>
<feature type="binding site" evidence="10">
    <location>
        <position position="454"/>
    </location>
    <ligand>
        <name>Mg(2+)</name>
        <dbReference type="ChEBI" id="CHEBI:18420"/>
        <label>1</label>
        <note>catalytic</note>
    </ligand>
</feature>
<organism evidence="12 13">
    <name type="scientific">Candidatus Aphodousia faecigallinarum</name>
    <dbReference type="NCBI Taxonomy" id="2840677"/>
    <lineage>
        <taxon>Bacteria</taxon>
        <taxon>Pseudomonadati</taxon>
        <taxon>Pseudomonadota</taxon>
        <taxon>Betaproteobacteria</taxon>
        <taxon>Burkholderiales</taxon>
        <taxon>Sutterellaceae</taxon>
        <taxon>Sutterellaceae incertae sedis</taxon>
        <taxon>Candidatus Aphodousia</taxon>
    </lineage>
</organism>
<dbReference type="GO" id="GO:0046872">
    <property type="term" value="F:metal ion binding"/>
    <property type="evidence" value="ECO:0007669"/>
    <property type="project" value="UniProtKB-KW"/>
</dbReference>
<dbReference type="NCBIfam" id="NF004189">
    <property type="entry name" value="PRK05644.1"/>
    <property type="match status" value="1"/>
</dbReference>
<protein>
    <recommendedName>
        <fullName evidence="10">DNA gyrase subunit B</fullName>
        <ecNumber evidence="10">5.6.2.2</ecNumber>
    </recommendedName>
</protein>
<dbReference type="PANTHER" id="PTHR45866">
    <property type="entry name" value="DNA GYRASE/TOPOISOMERASE SUBUNIT B"/>
    <property type="match status" value="1"/>
</dbReference>
<proteinExistence type="inferred from homology"/>
<dbReference type="PROSITE" id="PS00177">
    <property type="entry name" value="TOPOISOMERASE_II"/>
    <property type="match status" value="1"/>
</dbReference>
<comment type="subcellular location">
    <subcellularLocation>
        <location evidence="10">Cytoplasm</location>
    </subcellularLocation>
</comment>
<dbReference type="InterPro" id="IPR006171">
    <property type="entry name" value="TOPRIM_dom"/>
</dbReference>
<dbReference type="Pfam" id="PF02518">
    <property type="entry name" value="HATPase_c"/>
    <property type="match status" value="1"/>
</dbReference>
<dbReference type="Pfam" id="PF00204">
    <property type="entry name" value="DNA_gyraseB"/>
    <property type="match status" value="1"/>
</dbReference>
<dbReference type="FunFam" id="3.40.50.670:FF:000001">
    <property type="entry name" value="DNA topoisomerase 2"/>
    <property type="match status" value="1"/>
</dbReference>
<evidence type="ECO:0000256" key="8">
    <source>
        <dbReference type="ARBA" id="ARBA00023125"/>
    </source>
</evidence>
<comment type="similarity">
    <text evidence="2 10">Belongs to the type II topoisomerase GyrB family.</text>
</comment>
<reference evidence="12" key="1">
    <citation type="submission" date="2020-10" db="EMBL/GenBank/DDBJ databases">
        <authorList>
            <person name="Gilroy R."/>
        </authorList>
    </citation>
    <scope>NUCLEOTIDE SEQUENCE</scope>
    <source>
        <strain evidence="12">7463</strain>
    </source>
</reference>
<dbReference type="SUPFAM" id="SSF54211">
    <property type="entry name" value="Ribosomal protein S5 domain 2-like"/>
    <property type="match status" value="1"/>
</dbReference>
<dbReference type="GO" id="GO:0005737">
    <property type="term" value="C:cytoplasm"/>
    <property type="evidence" value="ECO:0007669"/>
    <property type="project" value="UniProtKB-SubCell"/>
</dbReference>
<dbReference type="InterPro" id="IPR020568">
    <property type="entry name" value="Ribosomal_Su5_D2-typ_SF"/>
</dbReference>
<evidence type="ECO:0000313" key="12">
    <source>
        <dbReference type="EMBL" id="HIU37659.1"/>
    </source>
</evidence>
<dbReference type="InterPro" id="IPR001241">
    <property type="entry name" value="Topo_IIA"/>
</dbReference>
<keyword evidence="4 10" id="KW-0547">Nucleotide-binding</keyword>
<dbReference type="FunFam" id="3.30.230.10:FF:000005">
    <property type="entry name" value="DNA gyrase subunit B"/>
    <property type="match status" value="1"/>
</dbReference>
<dbReference type="SUPFAM" id="SSF56719">
    <property type="entry name" value="Type II DNA topoisomerase"/>
    <property type="match status" value="1"/>
</dbReference>
<dbReference type="Pfam" id="PF18053">
    <property type="entry name" value="GyrB_insert"/>
    <property type="match status" value="1"/>
</dbReference>
<dbReference type="PANTHER" id="PTHR45866:SF1">
    <property type="entry name" value="DNA GYRASE SUBUNIT B, MITOCHONDRIAL"/>
    <property type="match status" value="1"/>
</dbReference>
<dbReference type="InterPro" id="IPR002288">
    <property type="entry name" value="DNA_gyrase_B_C"/>
</dbReference>
<dbReference type="PRINTS" id="PR00418">
    <property type="entry name" value="TPI2FAMILY"/>
</dbReference>
<dbReference type="Gene3D" id="3.40.50.670">
    <property type="match status" value="2"/>
</dbReference>
<keyword evidence="3 10" id="KW-0479">Metal-binding</keyword>
<dbReference type="NCBIfam" id="NF011501">
    <property type="entry name" value="PRK14939.1"/>
    <property type="match status" value="1"/>
</dbReference>
<dbReference type="CDD" id="cd16928">
    <property type="entry name" value="HATPase_GyrB-like"/>
    <property type="match status" value="1"/>
</dbReference>